<dbReference type="OrthoDB" id="9135425at2"/>
<evidence type="ECO:0000256" key="1">
    <source>
        <dbReference type="SAM" id="MobiDB-lite"/>
    </source>
</evidence>
<feature type="compositionally biased region" description="Basic and acidic residues" evidence="1">
    <location>
        <begin position="213"/>
        <end position="232"/>
    </location>
</feature>
<evidence type="ECO:0000313" key="2">
    <source>
        <dbReference type="EMBL" id="QAR30259.1"/>
    </source>
</evidence>
<reference evidence="2 3" key="1">
    <citation type="submission" date="2019-01" db="EMBL/GenBank/DDBJ databases">
        <title>Whole Genome of Ornithobacterium rhinotracheale FARPER-174b.</title>
        <authorList>
            <person name="Tataje-Lavanda L.A."/>
            <person name="Montalvan A."/>
            <person name="Montesinos R."/>
            <person name="Zimic M."/>
            <person name="Fernandez-Sanchez M."/>
            <person name="Fernandez-Diaz M."/>
        </authorList>
    </citation>
    <scope>NUCLEOTIDE SEQUENCE [LARGE SCALE GENOMIC DNA]</scope>
    <source>
        <strain evidence="2 3">FARPER-174b</strain>
    </source>
</reference>
<proteinExistence type="predicted"/>
<name>A0A3R5XTQ5_ORNRH</name>
<feature type="region of interest" description="Disordered" evidence="1">
    <location>
        <begin position="202"/>
        <end position="232"/>
    </location>
</feature>
<accession>A0A3R5XTQ5</accession>
<sequence>MKTLYIKSIDGCTDFRDITIQVKSSKYKRFLLYGGAKSAADNSAFYYASLNVKRDYGSDGEIIHQKVETAKKIIDLINRQKDDSIQSIDFFTHGSQYALYIVRDKKTKEYSSLKKDLKDDIESNNLYASRTVKKFQSWFAGEEEGVINDINFNKFTNSAKIEIHGCNTAASTLLVDNIVTNLSQYLHDAGKNKAVVIGHSQKANPNLPTTKRKQGETDKEWNKRKNQEQDYRHGERKVYHNGKVILVTKKQGRITAKEINDVL</sequence>
<dbReference type="RefSeq" id="WP_128500761.1">
    <property type="nucleotide sequence ID" value="NZ_CP035107.1"/>
</dbReference>
<gene>
    <name evidence="2" type="ORF">EQP59_02235</name>
</gene>
<dbReference type="AlphaFoldDB" id="A0A3R5XTQ5"/>
<organism evidence="2 3">
    <name type="scientific">Ornithobacterium rhinotracheale</name>
    <dbReference type="NCBI Taxonomy" id="28251"/>
    <lineage>
        <taxon>Bacteria</taxon>
        <taxon>Pseudomonadati</taxon>
        <taxon>Bacteroidota</taxon>
        <taxon>Flavobacteriia</taxon>
        <taxon>Flavobacteriales</taxon>
        <taxon>Weeksellaceae</taxon>
        <taxon>Ornithobacterium</taxon>
    </lineage>
</organism>
<protein>
    <submittedName>
        <fullName evidence="2">Uncharacterized protein</fullName>
    </submittedName>
</protein>
<evidence type="ECO:0000313" key="3">
    <source>
        <dbReference type="Proteomes" id="UP000287701"/>
    </source>
</evidence>
<dbReference type="EMBL" id="CP035107">
    <property type="protein sequence ID" value="QAR30259.1"/>
    <property type="molecule type" value="Genomic_DNA"/>
</dbReference>
<dbReference type="Proteomes" id="UP000287701">
    <property type="component" value="Chromosome"/>
</dbReference>